<feature type="region of interest" description="Disordered" evidence="6">
    <location>
        <begin position="213"/>
        <end position="241"/>
    </location>
</feature>
<evidence type="ECO:0000256" key="6">
    <source>
        <dbReference type="SAM" id="MobiDB-lite"/>
    </source>
</evidence>
<dbReference type="SMART" id="SM00356">
    <property type="entry name" value="ZnF_C3H1"/>
    <property type="match status" value="2"/>
</dbReference>
<dbReference type="Proteomes" id="UP000322000">
    <property type="component" value="Chromosome 1"/>
</dbReference>
<dbReference type="GO" id="GO:0043484">
    <property type="term" value="P:regulation of RNA splicing"/>
    <property type="evidence" value="ECO:0007669"/>
    <property type="project" value="TreeGrafter"/>
</dbReference>
<keyword evidence="2" id="KW-0677">Repeat</keyword>
<dbReference type="AlphaFoldDB" id="A0A7E5WG07"/>
<dbReference type="InterPro" id="IPR000571">
    <property type="entry name" value="Znf_CCCH"/>
</dbReference>
<feature type="compositionally biased region" description="Polar residues" evidence="6">
    <location>
        <begin position="268"/>
        <end position="280"/>
    </location>
</feature>
<evidence type="ECO:0000256" key="1">
    <source>
        <dbReference type="ARBA" id="ARBA00022723"/>
    </source>
</evidence>
<accession>A0A7E5WG07</accession>
<sequence>MQGSEPEKKSKSRSDEDSINFRPSPNFKHMRKYLKSKFEEAKEMANPSASNGTPDSTVRHDQREEVNKSTAPVVQPPLPPNPPPPESPPIINLKKEIEDDEYGTTESNGEFNHAESLLAESIKTDQSEVADKPEVTMCRNFARGTCKKGTACKFAHELILSQLPGVYTFCRNFQNSVCTYPKCKFVHATVFEKEHFFRTGYLPPHTLAHLKETNVLQPPPPPPPPEETATDVSQVFANGPPPQTMPCITPGPVLTCAPAPSLEITGDTNIFRTGVTSSSSPKREWSDSDDFSSSPRDIDSSEPLAKKCKSCDNNEFRYQYNKFKVEKMMRSTEDMNNKIAALNKKSSRLYTVLVTLFKPKTPSGNNGLNINPEKEDKMLVENINRIIAGNIRIPHNGEETNLFQSMLANPANVTAILAKILLSNGNPSVPPDSS</sequence>
<feature type="zinc finger region" description="C3H1-type" evidence="5">
    <location>
        <begin position="169"/>
        <end position="190"/>
    </location>
</feature>
<feature type="region of interest" description="Disordered" evidence="6">
    <location>
        <begin position="268"/>
        <end position="305"/>
    </location>
</feature>
<feature type="zinc finger region" description="C3H1-type" evidence="5">
    <location>
        <begin position="132"/>
        <end position="159"/>
    </location>
</feature>
<dbReference type="OrthoDB" id="250836at2759"/>
<dbReference type="KEGG" id="tnl:113502289"/>
<feature type="compositionally biased region" description="Pro residues" evidence="6">
    <location>
        <begin position="217"/>
        <end position="226"/>
    </location>
</feature>
<name>A0A7E5WG07_TRINI</name>
<keyword evidence="4 5" id="KW-0862">Zinc</keyword>
<evidence type="ECO:0000259" key="7">
    <source>
        <dbReference type="PROSITE" id="PS50103"/>
    </source>
</evidence>
<dbReference type="GO" id="GO:0003723">
    <property type="term" value="F:RNA binding"/>
    <property type="evidence" value="ECO:0007669"/>
    <property type="project" value="TreeGrafter"/>
</dbReference>
<dbReference type="RefSeq" id="XP_026739638.1">
    <property type="nucleotide sequence ID" value="XM_026883837.1"/>
</dbReference>
<dbReference type="InParanoid" id="A0A7E5WG07"/>
<gene>
    <name evidence="9" type="primary">LOC113502289</name>
</gene>
<feature type="domain" description="C3H1-type" evidence="7">
    <location>
        <begin position="132"/>
        <end position="159"/>
    </location>
</feature>
<keyword evidence="3 5" id="KW-0863">Zinc-finger</keyword>
<evidence type="ECO:0000256" key="5">
    <source>
        <dbReference type="PROSITE-ProRule" id="PRU00723"/>
    </source>
</evidence>
<dbReference type="PANTHER" id="PTHR12675">
    <property type="entry name" value="MUSCLEBLIND-LIKE PROTEIN"/>
    <property type="match status" value="1"/>
</dbReference>
<dbReference type="GeneID" id="113502289"/>
<feature type="compositionally biased region" description="Pro residues" evidence="6">
    <location>
        <begin position="74"/>
        <end position="88"/>
    </location>
</feature>
<dbReference type="Pfam" id="PF00642">
    <property type="entry name" value="zf-CCCH"/>
    <property type="match status" value="1"/>
</dbReference>
<feature type="compositionally biased region" description="Basic and acidic residues" evidence="6">
    <location>
        <begin position="57"/>
        <end position="67"/>
    </location>
</feature>
<feature type="region of interest" description="Disordered" evidence="6">
    <location>
        <begin position="1"/>
        <end position="89"/>
    </location>
</feature>
<feature type="domain" description="C3H1-type" evidence="7">
    <location>
        <begin position="169"/>
        <end position="190"/>
    </location>
</feature>
<evidence type="ECO:0000313" key="9">
    <source>
        <dbReference type="RefSeq" id="XP_026739638.1"/>
    </source>
</evidence>
<organism evidence="8 9">
    <name type="scientific">Trichoplusia ni</name>
    <name type="common">Cabbage looper</name>
    <dbReference type="NCBI Taxonomy" id="7111"/>
    <lineage>
        <taxon>Eukaryota</taxon>
        <taxon>Metazoa</taxon>
        <taxon>Ecdysozoa</taxon>
        <taxon>Arthropoda</taxon>
        <taxon>Hexapoda</taxon>
        <taxon>Insecta</taxon>
        <taxon>Pterygota</taxon>
        <taxon>Neoptera</taxon>
        <taxon>Endopterygota</taxon>
        <taxon>Lepidoptera</taxon>
        <taxon>Glossata</taxon>
        <taxon>Ditrysia</taxon>
        <taxon>Noctuoidea</taxon>
        <taxon>Noctuidae</taxon>
        <taxon>Plusiinae</taxon>
        <taxon>Trichoplusia</taxon>
    </lineage>
</organism>
<reference evidence="9" key="1">
    <citation type="submission" date="2025-08" db="UniProtKB">
        <authorList>
            <consortium name="RefSeq"/>
        </authorList>
    </citation>
    <scope>IDENTIFICATION</scope>
</reference>
<feature type="compositionally biased region" description="Polar residues" evidence="6">
    <location>
        <begin position="47"/>
        <end position="56"/>
    </location>
</feature>
<dbReference type="InterPro" id="IPR036855">
    <property type="entry name" value="Znf_CCCH_sf"/>
</dbReference>
<keyword evidence="8" id="KW-1185">Reference proteome</keyword>
<keyword evidence="1 5" id="KW-0479">Metal-binding</keyword>
<evidence type="ECO:0000256" key="4">
    <source>
        <dbReference type="ARBA" id="ARBA00022833"/>
    </source>
</evidence>
<proteinExistence type="predicted"/>
<dbReference type="GO" id="GO:0008270">
    <property type="term" value="F:zinc ion binding"/>
    <property type="evidence" value="ECO:0007669"/>
    <property type="project" value="UniProtKB-KW"/>
</dbReference>
<protein>
    <submittedName>
        <fullName evidence="9">Uncharacterized protein LOC113502289 isoform X1</fullName>
    </submittedName>
</protein>
<evidence type="ECO:0000313" key="8">
    <source>
        <dbReference type="Proteomes" id="UP000322000"/>
    </source>
</evidence>
<feature type="compositionally biased region" description="Basic and acidic residues" evidence="6">
    <location>
        <begin position="1"/>
        <end position="16"/>
    </location>
</feature>
<evidence type="ECO:0000256" key="3">
    <source>
        <dbReference type="ARBA" id="ARBA00022771"/>
    </source>
</evidence>
<dbReference type="PANTHER" id="PTHR12675:SF6">
    <property type="entry name" value="ZINC FINGER CCCH DOMAIN-CONTAINING PROTEIN 10"/>
    <property type="match status" value="1"/>
</dbReference>
<dbReference type="PROSITE" id="PS50103">
    <property type="entry name" value="ZF_C3H1"/>
    <property type="match status" value="2"/>
</dbReference>
<evidence type="ECO:0000256" key="2">
    <source>
        <dbReference type="ARBA" id="ARBA00022737"/>
    </source>
</evidence>
<dbReference type="Gene3D" id="3.30.1370.210">
    <property type="match status" value="1"/>
</dbReference>
<dbReference type="SUPFAM" id="SSF90229">
    <property type="entry name" value="CCCH zinc finger"/>
    <property type="match status" value="1"/>
</dbReference>